<keyword evidence="5" id="KW-1185">Reference proteome</keyword>
<dbReference type="Gene3D" id="1.20.120.160">
    <property type="entry name" value="HPT domain"/>
    <property type="match status" value="1"/>
</dbReference>
<evidence type="ECO:0000313" key="4">
    <source>
        <dbReference type="EMBL" id="GGB69977.1"/>
    </source>
</evidence>
<accession>A0ABQ1JJL6</accession>
<keyword evidence="2" id="KW-0597">Phosphoprotein</keyword>
<proteinExistence type="predicted"/>
<dbReference type="RefSeq" id="WP_188514901.1">
    <property type="nucleotide sequence ID" value="NZ_BMGD01000004.1"/>
</dbReference>
<feature type="domain" description="HPt" evidence="3">
    <location>
        <begin position="4"/>
        <end position="92"/>
    </location>
</feature>
<evidence type="ECO:0000256" key="2">
    <source>
        <dbReference type="PROSITE-ProRule" id="PRU00110"/>
    </source>
</evidence>
<feature type="modified residue" description="Phosphohistidine" evidence="2">
    <location>
        <position position="43"/>
    </location>
</feature>
<evidence type="ECO:0000256" key="1">
    <source>
        <dbReference type="ARBA" id="ARBA00023012"/>
    </source>
</evidence>
<dbReference type="Pfam" id="PF01627">
    <property type="entry name" value="Hpt"/>
    <property type="match status" value="1"/>
</dbReference>
<dbReference type="PROSITE" id="PS50894">
    <property type="entry name" value="HPT"/>
    <property type="match status" value="1"/>
</dbReference>
<dbReference type="EMBL" id="BMGD01000004">
    <property type="protein sequence ID" value="GGB69977.1"/>
    <property type="molecule type" value="Genomic_DNA"/>
</dbReference>
<evidence type="ECO:0000313" key="5">
    <source>
        <dbReference type="Proteomes" id="UP000614261"/>
    </source>
</evidence>
<comment type="caution">
    <text evidence="4">The sequence shown here is derived from an EMBL/GenBank/DDBJ whole genome shotgun (WGS) entry which is preliminary data.</text>
</comment>
<dbReference type="InterPro" id="IPR008207">
    <property type="entry name" value="Sig_transdc_His_kin_Hpt_dom"/>
</dbReference>
<name>A0ABQ1JJL6_9SPHN</name>
<keyword evidence="1" id="KW-0902">Two-component regulatory system</keyword>
<sequence length="92" mass="9737">MSPLDAKLAALRSRLAARLVDEHAAFETLLLRDDREGMAVRAHKLAGIAGMLGAADVGELAQELEEAISTRTDFAAKANSLIALLGTYTAET</sequence>
<evidence type="ECO:0000259" key="3">
    <source>
        <dbReference type="PROSITE" id="PS50894"/>
    </source>
</evidence>
<organism evidence="4 5">
    <name type="scientific">Blastomonas aquatica</name>
    <dbReference type="NCBI Taxonomy" id="1510276"/>
    <lineage>
        <taxon>Bacteria</taxon>
        <taxon>Pseudomonadati</taxon>
        <taxon>Pseudomonadota</taxon>
        <taxon>Alphaproteobacteria</taxon>
        <taxon>Sphingomonadales</taxon>
        <taxon>Sphingomonadaceae</taxon>
        <taxon>Blastomonas</taxon>
    </lineage>
</organism>
<dbReference type="SUPFAM" id="SSF47226">
    <property type="entry name" value="Histidine-containing phosphotransfer domain, HPT domain"/>
    <property type="match status" value="1"/>
</dbReference>
<gene>
    <name evidence="4" type="ORF">GCM10010833_26540</name>
</gene>
<dbReference type="InterPro" id="IPR036641">
    <property type="entry name" value="HPT_dom_sf"/>
</dbReference>
<reference evidence="5" key="1">
    <citation type="journal article" date="2019" name="Int. J. Syst. Evol. Microbiol.">
        <title>The Global Catalogue of Microorganisms (GCM) 10K type strain sequencing project: providing services to taxonomists for standard genome sequencing and annotation.</title>
        <authorList>
            <consortium name="The Broad Institute Genomics Platform"/>
            <consortium name="The Broad Institute Genome Sequencing Center for Infectious Disease"/>
            <person name="Wu L."/>
            <person name="Ma J."/>
        </authorList>
    </citation>
    <scope>NUCLEOTIDE SEQUENCE [LARGE SCALE GENOMIC DNA]</scope>
    <source>
        <strain evidence="5">CGMCC 1.12851</strain>
    </source>
</reference>
<protein>
    <recommendedName>
        <fullName evidence="3">HPt domain-containing protein</fullName>
    </recommendedName>
</protein>
<dbReference type="Proteomes" id="UP000614261">
    <property type="component" value="Unassembled WGS sequence"/>
</dbReference>